<accession>A0A086TAG5</accession>
<feature type="compositionally biased region" description="Acidic residues" evidence="2">
    <location>
        <begin position="198"/>
        <end position="208"/>
    </location>
</feature>
<dbReference type="SMART" id="SM00353">
    <property type="entry name" value="HLH"/>
    <property type="match status" value="1"/>
</dbReference>
<dbReference type="CDD" id="cd11399">
    <property type="entry name" value="bHLHzip_scHMS1_like"/>
    <property type="match status" value="1"/>
</dbReference>
<dbReference type="Pfam" id="PF00010">
    <property type="entry name" value="HLH"/>
    <property type="match status" value="1"/>
</dbReference>
<feature type="compositionally biased region" description="Polar residues" evidence="2">
    <location>
        <begin position="1"/>
        <end position="19"/>
    </location>
</feature>
<feature type="region of interest" description="Disordered" evidence="2">
    <location>
        <begin position="77"/>
        <end position="222"/>
    </location>
</feature>
<dbReference type="OrthoDB" id="2133190at2759"/>
<evidence type="ECO:0000259" key="3">
    <source>
        <dbReference type="PROSITE" id="PS50888"/>
    </source>
</evidence>
<dbReference type="EMBL" id="JPKY01000020">
    <property type="protein sequence ID" value="KFH46347.1"/>
    <property type="molecule type" value="Genomic_DNA"/>
</dbReference>
<keyword evidence="5" id="KW-1185">Reference proteome</keyword>
<protein>
    <submittedName>
        <fullName evidence="4">Sterol regulatory element-binding protein-like protein</fullName>
    </submittedName>
</protein>
<evidence type="ECO:0000313" key="4">
    <source>
        <dbReference type="EMBL" id="KFH46347.1"/>
    </source>
</evidence>
<sequence length="968" mass="105375">MTDDSTTSNLFGLDSSSLSFIDDGSASSDVKPDHSSTSDDAQFDSSGWEFTDTIPFTFDTASSAPAIAPSYPTSVWNSPPFELDQSPLQDFDDFSPPGSNSNEKPFLFGGPLVPTPPEQTRPRNPTTKAPRQPQATTLTPAAEEKLRNIAMPPHLQYQSPKSASSPESRNGDPKSESPPAPRKASSKHNSKKRKMSEDTGDDDDEDDDGKPVKKTSHNMIEKRYRNNLNDKIAALRDAVPSLRIMSKSAKGEDTTEDRQELHGLTPAHKLNKATVLSKATEYIRHLEKRYNRLQEENNTMRARIAAFEKLFMAGAMNGSIAPMQHPPTPMQYAAREAQQQDFMEPQNTAQGNAGAPSGMIQVPEDMKQILAAQMGAGQAYPVPAQPFHSGSQTMIQQQQLQQQHQEMPGRWGNAAPYLGKLMVGSLAGLMILEAVREEEVSNEQPEGRGLFALPFHLLRYLTTGLDFHVMGYHAHTSLKILLLLGTILWVFIPSLFASDEEQPKKPQLSTLQAAPSLASSIHVRRQAWLTAVQSVWIPRHNLVLEAAALILKAAKLSVLNVVGAHGYKLLSRVTEEQETARAKAWSIALDSQLAGGDVEINKSRLLITLLASGTLRDTPAKLMLKALHIRVLLWDMGQHRWKLGATNAIAASLARSSWNEARHLNQVLAESRRTLSVQHEDELPDHLAKLVEQQCDDVLNPELIQRAHNLAFNKDTRHNLAAPIDGMDSVVDDTAIGSPMDAVSAWWSAQVLHEALTETLDRADGGPSARDSKIEMAIRTAPVGSVAQARAIVARAALSDQHRGSNIALALQTVGTGKNENPLAASVSLVDSGSSASSPDVRLALRCATAIAHLRRCQSKGMGLNDLRIIDSISTPRDHSEMSLLGFTAVMEVVEQVLEHKPAVETFSPSLERLAGGLRLWIGGPAGACCGLNANVRHKVLDRCLGITKTLVGMEVDTGYGSMSEAES</sequence>
<dbReference type="PANTHER" id="PTHR47336">
    <property type="entry name" value="TRANSCRIPTION FACTOR HMS1-RELATED"/>
    <property type="match status" value="1"/>
</dbReference>
<dbReference type="Pfam" id="PF09427">
    <property type="entry name" value="DUF2014"/>
    <property type="match status" value="1"/>
</dbReference>
<dbReference type="GO" id="GO:0032933">
    <property type="term" value="P:SREBP signaling pathway"/>
    <property type="evidence" value="ECO:0007669"/>
    <property type="project" value="InterPro"/>
</dbReference>
<dbReference type="SUPFAM" id="SSF47459">
    <property type="entry name" value="HLH, helix-loop-helix DNA-binding domain"/>
    <property type="match status" value="1"/>
</dbReference>
<keyword evidence="1" id="KW-0175">Coiled coil</keyword>
<name>A0A086TAG5_HAPC1</name>
<dbReference type="InterPro" id="IPR019006">
    <property type="entry name" value="Sre1_C"/>
</dbReference>
<dbReference type="AlphaFoldDB" id="A0A086TAG5"/>
<dbReference type="InterPro" id="IPR036638">
    <property type="entry name" value="HLH_DNA-bd_sf"/>
</dbReference>
<dbReference type="InterPro" id="IPR052099">
    <property type="entry name" value="Regulatory_TF_Diverse"/>
</dbReference>
<evidence type="ECO:0000256" key="2">
    <source>
        <dbReference type="SAM" id="MobiDB-lite"/>
    </source>
</evidence>
<gene>
    <name evidence="4" type="ORF">ACRE_027990</name>
</gene>
<dbReference type="HOGENOM" id="CLU_008057_1_0_1"/>
<comment type="caution">
    <text evidence="4">The sequence shown here is derived from an EMBL/GenBank/DDBJ whole genome shotgun (WGS) entry which is preliminary data.</text>
</comment>
<dbReference type="STRING" id="857340.A0A086TAG5"/>
<feature type="compositionally biased region" description="Basic residues" evidence="2">
    <location>
        <begin position="184"/>
        <end position="194"/>
    </location>
</feature>
<feature type="region of interest" description="Disordered" evidence="2">
    <location>
        <begin position="1"/>
        <end position="46"/>
    </location>
</feature>
<evidence type="ECO:0000256" key="1">
    <source>
        <dbReference type="SAM" id="Coils"/>
    </source>
</evidence>
<dbReference type="GO" id="GO:0046983">
    <property type="term" value="F:protein dimerization activity"/>
    <property type="evidence" value="ECO:0007669"/>
    <property type="project" value="InterPro"/>
</dbReference>
<dbReference type="Gene3D" id="4.10.280.10">
    <property type="entry name" value="Helix-loop-helix DNA-binding domain"/>
    <property type="match status" value="1"/>
</dbReference>
<dbReference type="PROSITE" id="PS50888">
    <property type="entry name" value="BHLH"/>
    <property type="match status" value="1"/>
</dbReference>
<dbReference type="GO" id="GO:0045944">
    <property type="term" value="P:positive regulation of transcription by RNA polymerase II"/>
    <property type="evidence" value="ECO:0007669"/>
    <property type="project" value="InterPro"/>
</dbReference>
<dbReference type="InterPro" id="IPR011598">
    <property type="entry name" value="bHLH_dom"/>
</dbReference>
<evidence type="ECO:0000313" key="5">
    <source>
        <dbReference type="Proteomes" id="UP000029964"/>
    </source>
</evidence>
<dbReference type="PANTHER" id="PTHR47336:SF2">
    <property type="entry name" value="TRANSCRIPTION FACTOR HMS1-RELATED"/>
    <property type="match status" value="1"/>
</dbReference>
<organism evidence="4 5">
    <name type="scientific">Hapsidospora chrysogenum (strain ATCC 11550 / CBS 779.69 / DSM 880 / IAM 14645 / JCM 23072 / IMI 49137)</name>
    <name type="common">Acremonium chrysogenum</name>
    <dbReference type="NCBI Taxonomy" id="857340"/>
    <lineage>
        <taxon>Eukaryota</taxon>
        <taxon>Fungi</taxon>
        <taxon>Dikarya</taxon>
        <taxon>Ascomycota</taxon>
        <taxon>Pezizomycotina</taxon>
        <taxon>Sordariomycetes</taxon>
        <taxon>Hypocreomycetidae</taxon>
        <taxon>Hypocreales</taxon>
        <taxon>Bionectriaceae</taxon>
        <taxon>Hapsidospora</taxon>
    </lineage>
</organism>
<feature type="compositionally biased region" description="Polar residues" evidence="2">
    <location>
        <begin position="156"/>
        <end position="168"/>
    </location>
</feature>
<feature type="compositionally biased region" description="Polar residues" evidence="2">
    <location>
        <begin position="122"/>
        <end position="139"/>
    </location>
</feature>
<proteinExistence type="predicted"/>
<feature type="coiled-coil region" evidence="1">
    <location>
        <begin position="276"/>
        <end position="310"/>
    </location>
</feature>
<feature type="domain" description="BHLH" evidence="3">
    <location>
        <begin position="212"/>
        <end position="286"/>
    </location>
</feature>
<dbReference type="Proteomes" id="UP000029964">
    <property type="component" value="Unassembled WGS sequence"/>
</dbReference>
<reference evidence="5" key="1">
    <citation type="journal article" date="2014" name="Genome Announc.">
        <title>Genome sequence and annotation of Acremonium chrysogenum, producer of the beta-lactam antibiotic cephalosporin C.</title>
        <authorList>
            <person name="Terfehr D."/>
            <person name="Dahlmann T.A."/>
            <person name="Specht T."/>
            <person name="Zadra I."/>
            <person name="Kuernsteiner H."/>
            <person name="Kueck U."/>
        </authorList>
    </citation>
    <scope>NUCLEOTIDE SEQUENCE [LARGE SCALE GENOMIC DNA]</scope>
    <source>
        <strain evidence="5">ATCC 11550 / CBS 779.69 / DSM 880 / IAM 14645 / JCM 23072 / IMI 49137</strain>
    </source>
</reference>